<proteinExistence type="predicted"/>
<sequence>MPLLNQPTTTGREAENGSFPASSFGLGHGDFLRKPLTMKLAAAVFGAPHLEWRLASAATLTSVFEGQNIARTLLQEGECFRQIVLMQRLMRFLFDLSARGTGGPASTEYGFTDRCSLENATHDQFCISPASLSEMLDPQGRRRREQQLDRYASLAPI</sequence>
<evidence type="ECO:0000256" key="1">
    <source>
        <dbReference type="SAM" id="MobiDB-lite"/>
    </source>
</evidence>
<reference evidence="2 3" key="1">
    <citation type="submission" date="2021-03" db="EMBL/GenBank/DDBJ databases">
        <authorList>
            <person name="Peeters C."/>
        </authorList>
    </citation>
    <scope>NUCLEOTIDE SEQUENCE [LARGE SCALE GENOMIC DNA]</scope>
    <source>
        <strain evidence="2 3">LMG 26411</strain>
    </source>
</reference>
<keyword evidence="3" id="KW-1185">Reference proteome</keyword>
<accession>A0ABM8TVJ3</accession>
<dbReference type="Proteomes" id="UP000672657">
    <property type="component" value="Unassembled WGS sequence"/>
</dbReference>
<organism evidence="2 3">
    <name type="scientific">Cupriavidus numazuensis</name>
    <dbReference type="NCBI Taxonomy" id="221992"/>
    <lineage>
        <taxon>Bacteria</taxon>
        <taxon>Pseudomonadati</taxon>
        <taxon>Pseudomonadota</taxon>
        <taxon>Betaproteobacteria</taxon>
        <taxon>Burkholderiales</taxon>
        <taxon>Burkholderiaceae</taxon>
        <taxon>Cupriavidus</taxon>
    </lineage>
</organism>
<dbReference type="EMBL" id="CAJPVI010000089">
    <property type="protein sequence ID" value="CAG2160724.1"/>
    <property type="molecule type" value="Genomic_DNA"/>
</dbReference>
<name>A0ABM8TVJ3_9BURK</name>
<gene>
    <name evidence="2" type="ORF">LMG26411_07706</name>
</gene>
<protein>
    <submittedName>
        <fullName evidence="2">Uncharacterized protein</fullName>
    </submittedName>
</protein>
<feature type="compositionally biased region" description="Polar residues" evidence="1">
    <location>
        <begin position="1"/>
        <end position="11"/>
    </location>
</feature>
<evidence type="ECO:0000313" key="3">
    <source>
        <dbReference type="Proteomes" id="UP000672657"/>
    </source>
</evidence>
<evidence type="ECO:0000313" key="2">
    <source>
        <dbReference type="EMBL" id="CAG2160724.1"/>
    </source>
</evidence>
<feature type="region of interest" description="Disordered" evidence="1">
    <location>
        <begin position="1"/>
        <end position="21"/>
    </location>
</feature>
<comment type="caution">
    <text evidence="2">The sequence shown here is derived from an EMBL/GenBank/DDBJ whole genome shotgun (WGS) entry which is preliminary data.</text>
</comment>